<protein>
    <submittedName>
        <fullName evidence="1">Uncharacterized protein</fullName>
    </submittedName>
</protein>
<dbReference type="EMBL" id="AUWU02000005">
    <property type="protein sequence ID" value="KAH0572729.1"/>
    <property type="molecule type" value="Genomic_DNA"/>
</dbReference>
<dbReference type="KEGG" id="ssao:94298865"/>
<organism evidence="1 2">
    <name type="scientific">Spironucleus salmonicida</name>
    <dbReference type="NCBI Taxonomy" id="348837"/>
    <lineage>
        <taxon>Eukaryota</taxon>
        <taxon>Metamonada</taxon>
        <taxon>Diplomonadida</taxon>
        <taxon>Hexamitidae</taxon>
        <taxon>Hexamitinae</taxon>
        <taxon>Spironucleus</taxon>
    </lineage>
</organism>
<comment type="caution">
    <text evidence="1">The sequence shown here is derived from an EMBL/GenBank/DDBJ whole genome shotgun (WGS) entry which is preliminary data.</text>
</comment>
<evidence type="ECO:0000313" key="1">
    <source>
        <dbReference type="EMBL" id="KAH0572729.1"/>
    </source>
</evidence>
<evidence type="ECO:0000313" key="2">
    <source>
        <dbReference type="Proteomes" id="UP000018208"/>
    </source>
</evidence>
<proteinExistence type="predicted"/>
<dbReference type="AlphaFoldDB" id="A0A9P8LQM6"/>
<gene>
    <name evidence="1" type="ORF">SS50377_24842</name>
</gene>
<dbReference type="Proteomes" id="UP000018208">
    <property type="component" value="Unassembled WGS sequence"/>
</dbReference>
<name>A0A9P8LQM6_9EUKA</name>
<sequence length="156" mass="18516">MFIVIQNIQVFQCLIQQFKLQYQVKIIFMNRKFVNILQSVLIFLVTKTKKNKQQLIAIDAYGICIYKQKYILLTSRHYTEYIQLQQTQICHSPMKKVVRSSARLTKVSPKVSQSNEMIRPVASESELVDMHVQYTQFLEEDEILCDEILLIKNYFQ</sequence>
<keyword evidence="2" id="KW-1185">Reference proteome</keyword>
<reference evidence="1 2" key="1">
    <citation type="journal article" date="2014" name="PLoS Genet.">
        <title>The Genome of Spironucleus salmonicida Highlights a Fish Pathogen Adapted to Fluctuating Environments.</title>
        <authorList>
            <person name="Xu F."/>
            <person name="Jerlstrom-Hultqvist J."/>
            <person name="Einarsson E."/>
            <person name="Astvaldsson A."/>
            <person name="Svard S.G."/>
            <person name="Andersson J.O."/>
        </authorList>
    </citation>
    <scope>NUCLEOTIDE SEQUENCE [LARGE SCALE GENOMIC DNA]</scope>
    <source>
        <strain evidence="1 2">ATCC 50377</strain>
    </source>
</reference>
<dbReference type="GeneID" id="94298865"/>
<accession>A0A9P8LQM6</accession>
<dbReference type="RefSeq" id="XP_067763502.1">
    <property type="nucleotide sequence ID" value="XM_067908681.1"/>
</dbReference>